<evidence type="ECO:0000313" key="2">
    <source>
        <dbReference type="Proteomes" id="UP001556692"/>
    </source>
</evidence>
<organism evidence="1 2">
    <name type="scientific">Aquibium pacificus</name>
    <dbReference type="NCBI Taxonomy" id="3153579"/>
    <lineage>
        <taxon>Bacteria</taxon>
        <taxon>Pseudomonadati</taxon>
        <taxon>Pseudomonadota</taxon>
        <taxon>Alphaproteobacteria</taxon>
        <taxon>Hyphomicrobiales</taxon>
        <taxon>Phyllobacteriaceae</taxon>
        <taxon>Aquibium</taxon>
    </lineage>
</organism>
<comment type="caution">
    <text evidence="1">The sequence shown here is derived from an EMBL/GenBank/DDBJ whole genome shotgun (WGS) entry which is preliminary data.</text>
</comment>
<name>A0ABV3SRP0_9HYPH</name>
<dbReference type="Proteomes" id="UP001556692">
    <property type="component" value="Unassembled WGS sequence"/>
</dbReference>
<accession>A0ABV3SRP0</accession>
<protein>
    <recommendedName>
        <fullName evidence="3">Core-binding (CB) domain-containing protein</fullName>
    </recommendedName>
</protein>
<keyword evidence="2" id="KW-1185">Reference proteome</keyword>
<evidence type="ECO:0000313" key="1">
    <source>
        <dbReference type="EMBL" id="MEX0409339.1"/>
    </source>
</evidence>
<sequence length="179" mass="20097">MILTALDHYYENEVKEKPSASPAARAIELGIQFLQERLLPTASVAEFGPLRQKEFMNWSRARFDHTPSTIARNLSVFSAAFRFGRKLVDVKDGFGKEFEVQLLSGAPDVVTQANAVAKALNLPEPKPREWTPTFEEFGRLIDGLVPRQENLFRFVMIALNTLARPEAMNRAGFAGGRFV</sequence>
<proteinExistence type="predicted"/>
<dbReference type="RefSeq" id="WP_367957201.1">
    <property type="nucleotide sequence ID" value="NZ_JBDPGJ010000009.1"/>
</dbReference>
<gene>
    <name evidence="1" type="ORF">ABGN05_27240</name>
</gene>
<reference evidence="1 2" key="1">
    <citation type="submission" date="2024-05" db="EMBL/GenBank/DDBJ databases">
        <authorList>
            <person name="Jiang F."/>
        </authorList>
    </citation>
    <scope>NUCLEOTIDE SEQUENCE [LARGE SCALE GENOMIC DNA]</scope>
    <source>
        <strain evidence="1 2">LZ166</strain>
    </source>
</reference>
<evidence type="ECO:0008006" key="3">
    <source>
        <dbReference type="Google" id="ProtNLM"/>
    </source>
</evidence>
<dbReference type="EMBL" id="JBDPGJ010000009">
    <property type="protein sequence ID" value="MEX0409339.1"/>
    <property type="molecule type" value="Genomic_DNA"/>
</dbReference>